<reference evidence="1 2" key="1">
    <citation type="journal article" date="2018" name="Sci. Rep.">
        <title>Genomic signatures of local adaptation to the degree of environmental predictability in rotifers.</title>
        <authorList>
            <person name="Franch-Gras L."/>
            <person name="Hahn C."/>
            <person name="Garcia-Roger E.M."/>
            <person name="Carmona M.J."/>
            <person name="Serra M."/>
            <person name="Gomez A."/>
        </authorList>
    </citation>
    <scope>NUCLEOTIDE SEQUENCE [LARGE SCALE GENOMIC DNA]</scope>
    <source>
        <strain evidence="1">HYR1</strain>
    </source>
</reference>
<keyword evidence="2" id="KW-1185">Reference proteome</keyword>
<dbReference type="Gene3D" id="2.20.25.240">
    <property type="match status" value="1"/>
</dbReference>
<evidence type="ECO:0008006" key="3">
    <source>
        <dbReference type="Google" id="ProtNLM"/>
    </source>
</evidence>
<dbReference type="OrthoDB" id="10163029at2759"/>
<protein>
    <recommendedName>
        <fullName evidence="3">FLYWCH-type domain-containing protein</fullName>
    </recommendedName>
</protein>
<evidence type="ECO:0000313" key="1">
    <source>
        <dbReference type="EMBL" id="RNA00176.1"/>
    </source>
</evidence>
<accession>A0A3M7PM31</accession>
<gene>
    <name evidence="1" type="ORF">BpHYR1_018588</name>
</gene>
<sequence length="336" mass="39153">MNEDSCSIIEDQGIVTLSQKNCPQLFYFGQYFRLINNSNGQCKWRCVKPSCNVRCITNGCSVGEKYAVEKDNDDPKSHPNHASDPIRFSRLEKRRKMREIAQNTEEAPSCIISKCVDQIQNEEAIAQSSTLDSDRQFITRIKKAKKDDYLKISQPESLKEITFPNELIKTYDDDNFLLHDSGADDAERFFIFGTMALKKNLNHIHFLSTRLDLDDPVQAKINSVYEYFEETYVGKLSQIKNGRGRNKIEEIRSKPHFAIELWNIHSRLISDIPWTTSLVESWHNAFCRILTSHTCVYSLVDWLRKEHKKTNENLIKFKTSVTANRNQEKFNIDKRR</sequence>
<dbReference type="EMBL" id="REGN01009873">
    <property type="protein sequence ID" value="RNA00176.1"/>
    <property type="molecule type" value="Genomic_DNA"/>
</dbReference>
<evidence type="ECO:0000313" key="2">
    <source>
        <dbReference type="Proteomes" id="UP000276133"/>
    </source>
</evidence>
<dbReference type="Proteomes" id="UP000276133">
    <property type="component" value="Unassembled WGS sequence"/>
</dbReference>
<proteinExistence type="predicted"/>
<dbReference type="AlphaFoldDB" id="A0A3M7PM31"/>
<organism evidence="1 2">
    <name type="scientific">Brachionus plicatilis</name>
    <name type="common">Marine rotifer</name>
    <name type="synonym">Brachionus muelleri</name>
    <dbReference type="NCBI Taxonomy" id="10195"/>
    <lineage>
        <taxon>Eukaryota</taxon>
        <taxon>Metazoa</taxon>
        <taxon>Spiralia</taxon>
        <taxon>Gnathifera</taxon>
        <taxon>Rotifera</taxon>
        <taxon>Eurotatoria</taxon>
        <taxon>Monogononta</taxon>
        <taxon>Pseudotrocha</taxon>
        <taxon>Ploima</taxon>
        <taxon>Brachionidae</taxon>
        <taxon>Brachionus</taxon>
    </lineage>
</organism>
<name>A0A3M7PM31_BRAPC</name>
<comment type="caution">
    <text evidence="1">The sequence shown here is derived from an EMBL/GenBank/DDBJ whole genome shotgun (WGS) entry which is preliminary data.</text>
</comment>